<organism evidence="2 3">
    <name type="scientific">Elasticomyces elasticus</name>
    <dbReference type="NCBI Taxonomy" id="574655"/>
    <lineage>
        <taxon>Eukaryota</taxon>
        <taxon>Fungi</taxon>
        <taxon>Dikarya</taxon>
        <taxon>Ascomycota</taxon>
        <taxon>Pezizomycotina</taxon>
        <taxon>Dothideomycetes</taxon>
        <taxon>Dothideomycetidae</taxon>
        <taxon>Mycosphaerellales</taxon>
        <taxon>Teratosphaeriaceae</taxon>
        <taxon>Elasticomyces</taxon>
    </lineage>
</organism>
<feature type="region of interest" description="Disordered" evidence="1">
    <location>
        <begin position="108"/>
        <end position="139"/>
    </location>
</feature>
<name>A0AAN7WCL1_9PEZI</name>
<evidence type="ECO:0000256" key="1">
    <source>
        <dbReference type="SAM" id="MobiDB-lite"/>
    </source>
</evidence>
<gene>
    <name evidence="2" type="ORF">LTR97_005586</name>
</gene>
<sequence>MNRRAGGGGGGLTAGGAMLLTTERMNANFTPNKPIGEAKLDEEVRKIGIRNDSLRPFDKLSGNWAVAGRVGGTRIRATHTTRIVAQPINLQLSTITTVERDLTSNLKQRAARKRNEAASPKTLQLRKRKAARKAAPKTALAAKAEYRRIANERAAADEARINGGDGGGDVAMRDQDFELPNDGNFINDHDHTGSETEIVRATPHHASTQTQQDHGIQAQQPILALAMPYGTSSAVYDPTQTVS</sequence>
<dbReference type="Proteomes" id="UP001310594">
    <property type="component" value="Unassembled WGS sequence"/>
</dbReference>
<dbReference type="InterPro" id="IPR023393">
    <property type="entry name" value="START-like_dom_sf"/>
</dbReference>
<evidence type="ECO:0000313" key="3">
    <source>
        <dbReference type="Proteomes" id="UP001310594"/>
    </source>
</evidence>
<reference evidence="2" key="1">
    <citation type="submission" date="2023-08" db="EMBL/GenBank/DDBJ databases">
        <title>Black Yeasts Isolated from many extreme environments.</title>
        <authorList>
            <person name="Coleine C."/>
            <person name="Stajich J.E."/>
            <person name="Selbmann L."/>
        </authorList>
    </citation>
    <scope>NUCLEOTIDE SEQUENCE</scope>
    <source>
        <strain evidence="2">CCFEE 5810</strain>
    </source>
</reference>
<accession>A0AAN7WCL1</accession>
<protein>
    <submittedName>
        <fullName evidence="2">Uncharacterized protein</fullName>
    </submittedName>
</protein>
<dbReference type="EMBL" id="JAVRQU010000007">
    <property type="protein sequence ID" value="KAK5701067.1"/>
    <property type="molecule type" value="Genomic_DNA"/>
</dbReference>
<comment type="caution">
    <text evidence="2">The sequence shown here is derived from an EMBL/GenBank/DDBJ whole genome shotgun (WGS) entry which is preliminary data.</text>
</comment>
<feature type="compositionally biased region" description="Basic residues" evidence="1">
    <location>
        <begin position="124"/>
        <end position="135"/>
    </location>
</feature>
<dbReference type="AlphaFoldDB" id="A0AAN7WCL1"/>
<evidence type="ECO:0000313" key="2">
    <source>
        <dbReference type="EMBL" id="KAK5701067.1"/>
    </source>
</evidence>
<dbReference type="Gene3D" id="3.30.530.20">
    <property type="match status" value="1"/>
</dbReference>
<proteinExistence type="predicted"/>